<dbReference type="EMBL" id="CM027687">
    <property type="protein sequence ID" value="KAG0520292.1"/>
    <property type="molecule type" value="Genomic_DNA"/>
</dbReference>
<accession>A0A921QED4</accession>
<reference evidence="1" key="1">
    <citation type="journal article" date="2019" name="BMC Genomics">
        <title>A new reference genome for Sorghum bicolor reveals high levels of sequence similarity between sweet and grain genotypes: implications for the genetics of sugar metabolism.</title>
        <authorList>
            <person name="Cooper E.A."/>
            <person name="Brenton Z.W."/>
            <person name="Flinn B.S."/>
            <person name="Jenkins J."/>
            <person name="Shu S."/>
            <person name="Flowers D."/>
            <person name="Luo F."/>
            <person name="Wang Y."/>
            <person name="Xia P."/>
            <person name="Barry K."/>
            <person name="Daum C."/>
            <person name="Lipzen A."/>
            <person name="Yoshinaga Y."/>
            <person name="Schmutz J."/>
            <person name="Saski C."/>
            <person name="Vermerris W."/>
            <person name="Kresovich S."/>
        </authorList>
    </citation>
    <scope>NUCLEOTIDE SEQUENCE</scope>
</reference>
<sequence>MINEVQWLCLEIYRECPPKAPKREMPKGDARFPANTAGELAHTSYMKKGSSLSVSRAFDIIQSPDDTFSFVFYNLSSTAFTISIWFTTSADRTIAWGANPNHHVHGQAEQGWYHGFNGL</sequence>
<organism evidence="1 2">
    <name type="scientific">Sorghum bicolor</name>
    <name type="common">Sorghum</name>
    <name type="synonym">Sorghum vulgare</name>
    <dbReference type="NCBI Taxonomy" id="4558"/>
    <lineage>
        <taxon>Eukaryota</taxon>
        <taxon>Viridiplantae</taxon>
        <taxon>Streptophyta</taxon>
        <taxon>Embryophyta</taxon>
        <taxon>Tracheophyta</taxon>
        <taxon>Spermatophyta</taxon>
        <taxon>Magnoliopsida</taxon>
        <taxon>Liliopsida</taxon>
        <taxon>Poales</taxon>
        <taxon>Poaceae</taxon>
        <taxon>PACMAD clade</taxon>
        <taxon>Panicoideae</taxon>
        <taxon>Andropogonodae</taxon>
        <taxon>Andropogoneae</taxon>
        <taxon>Sorghinae</taxon>
        <taxon>Sorghum</taxon>
    </lineage>
</organism>
<dbReference type="AlphaFoldDB" id="A0A921QED4"/>
<gene>
    <name evidence="1" type="ORF">BDA96_08G061500</name>
</gene>
<comment type="caution">
    <text evidence="1">The sequence shown here is derived from an EMBL/GenBank/DDBJ whole genome shotgun (WGS) entry which is preliminary data.</text>
</comment>
<evidence type="ECO:0000313" key="2">
    <source>
        <dbReference type="Proteomes" id="UP000807115"/>
    </source>
</evidence>
<dbReference type="Proteomes" id="UP000807115">
    <property type="component" value="Chromosome 8"/>
</dbReference>
<proteinExistence type="predicted"/>
<name>A0A921QED4_SORBI</name>
<evidence type="ECO:0000313" key="1">
    <source>
        <dbReference type="EMBL" id="KAG0520292.1"/>
    </source>
</evidence>
<protein>
    <submittedName>
        <fullName evidence="1">Uncharacterized protein</fullName>
    </submittedName>
</protein>
<reference evidence="1" key="2">
    <citation type="submission" date="2020-10" db="EMBL/GenBank/DDBJ databases">
        <authorList>
            <person name="Cooper E.A."/>
            <person name="Brenton Z.W."/>
            <person name="Flinn B.S."/>
            <person name="Jenkins J."/>
            <person name="Shu S."/>
            <person name="Flowers D."/>
            <person name="Luo F."/>
            <person name="Wang Y."/>
            <person name="Xia P."/>
            <person name="Barry K."/>
            <person name="Daum C."/>
            <person name="Lipzen A."/>
            <person name="Yoshinaga Y."/>
            <person name="Schmutz J."/>
            <person name="Saski C."/>
            <person name="Vermerris W."/>
            <person name="Kresovich S."/>
        </authorList>
    </citation>
    <scope>NUCLEOTIDE SEQUENCE</scope>
</reference>